<name>A0A8T3BFH5_DENNO</name>
<accession>A0A8T3BFH5</accession>
<gene>
    <name evidence="1" type="ORF">KFK09_011603</name>
</gene>
<organism evidence="1 2">
    <name type="scientific">Dendrobium nobile</name>
    <name type="common">Orchid</name>
    <dbReference type="NCBI Taxonomy" id="94219"/>
    <lineage>
        <taxon>Eukaryota</taxon>
        <taxon>Viridiplantae</taxon>
        <taxon>Streptophyta</taxon>
        <taxon>Embryophyta</taxon>
        <taxon>Tracheophyta</taxon>
        <taxon>Spermatophyta</taxon>
        <taxon>Magnoliopsida</taxon>
        <taxon>Liliopsida</taxon>
        <taxon>Asparagales</taxon>
        <taxon>Orchidaceae</taxon>
        <taxon>Epidendroideae</taxon>
        <taxon>Malaxideae</taxon>
        <taxon>Dendrobiinae</taxon>
        <taxon>Dendrobium</taxon>
    </lineage>
</organism>
<keyword evidence="2" id="KW-1185">Reference proteome</keyword>
<proteinExistence type="predicted"/>
<evidence type="ECO:0000313" key="1">
    <source>
        <dbReference type="EMBL" id="KAI0510987.1"/>
    </source>
</evidence>
<reference evidence="1" key="1">
    <citation type="journal article" date="2022" name="Front. Genet.">
        <title>Chromosome-Scale Assembly of the Dendrobium nobile Genome Provides Insights Into the Molecular Mechanism of the Biosynthesis of the Medicinal Active Ingredient of Dendrobium.</title>
        <authorList>
            <person name="Xu Q."/>
            <person name="Niu S.-C."/>
            <person name="Li K.-L."/>
            <person name="Zheng P.-J."/>
            <person name="Zhang X.-J."/>
            <person name="Jia Y."/>
            <person name="Liu Y."/>
            <person name="Niu Y.-X."/>
            <person name="Yu L.-H."/>
            <person name="Chen D.-F."/>
            <person name="Zhang G.-Q."/>
        </authorList>
    </citation>
    <scope>NUCLEOTIDE SEQUENCE</scope>
    <source>
        <tissue evidence="1">Leaf</tissue>
    </source>
</reference>
<comment type="caution">
    <text evidence="1">The sequence shown here is derived from an EMBL/GenBank/DDBJ whole genome shotgun (WGS) entry which is preliminary data.</text>
</comment>
<dbReference type="Proteomes" id="UP000829196">
    <property type="component" value="Unassembled WGS sequence"/>
</dbReference>
<evidence type="ECO:0000313" key="2">
    <source>
        <dbReference type="Proteomes" id="UP000829196"/>
    </source>
</evidence>
<sequence length="59" mass="6675">MNRGVKRGVRPLLILPKDNPANLCHNNDKRSSAHHLPATVTKVRKKGAIMIKNENNHRN</sequence>
<protein>
    <submittedName>
        <fullName evidence="1">Uncharacterized protein</fullName>
    </submittedName>
</protein>
<dbReference type="EMBL" id="JAGYWB010000009">
    <property type="protein sequence ID" value="KAI0510987.1"/>
    <property type="molecule type" value="Genomic_DNA"/>
</dbReference>
<dbReference type="AlphaFoldDB" id="A0A8T3BFH5"/>